<dbReference type="EMBL" id="CP036291">
    <property type="protein sequence ID" value="QDU88506.1"/>
    <property type="molecule type" value="Genomic_DNA"/>
</dbReference>
<dbReference type="Proteomes" id="UP000317429">
    <property type="component" value="Chromosome"/>
</dbReference>
<feature type="transmembrane region" description="Helical" evidence="1">
    <location>
        <begin position="290"/>
        <end position="306"/>
    </location>
</feature>
<protein>
    <recommendedName>
        <fullName evidence="3">Ice-binding protein C-terminal domain-containing protein</fullName>
    </recommendedName>
</protein>
<evidence type="ECO:0000313" key="5">
    <source>
        <dbReference type="Proteomes" id="UP000317429"/>
    </source>
</evidence>
<keyword evidence="5" id="KW-1185">Reference proteome</keyword>
<evidence type="ECO:0000313" key="4">
    <source>
        <dbReference type="EMBL" id="QDU88506.1"/>
    </source>
</evidence>
<dbReference type="RefSeq" id="WP_145283503.1">
    <property type="nucleotide sequence ID" value="NZ_CP036291.1"/>
</dbReference>
<keyword evidence="1" id="KW-0812">Transmembrane</keyword>
<dbReference type="Pfam" id="PF07589">
    <property type="entry name" value="PEP-CTERM"/>
    <property type="match status" value="1"/>
</dbReference>
<dbReference type="AlphaFoldDB" id="A0A518DAR0"/>
<keyword evidence="1" id="KW-1133">Transmembrane helix</keyword>
<feature type="chain" id="PRO_5022078764" description="Ice-binding protein C-terminal domain-containing protein" evidence="2">
    <location>
        <begin position="25"/>
        <end position="310"/>
    </location>
</feature>
<gene>
    <name evidence="4" type="ORF">Pla175_18840</name>
</gene>
<organism evidence="4 5">
    <name type="scientific">Pirellulimonas nuda</name>
    <dbReference type="NCBI Taxonomy" id="2528009"/>
    <lineage>
        <taxon>Bacteria</taxon>
        <taxon>Pseudomonadati</taxon>
        <taxon>Planctomycetota</taxon>
        <taxon>Planctomycetia</taxon>
        <taxon>Pirellulales</taxon>
        <taxon>Lacipirellulaceae</taxon>
        <taxon>Pirellulimonas</taxon>
    </lineage>
</organism>
<dbReference type="InterPro" id="IPR013424">
    <property type="entry name" value="Ice-binding_C"/>
</dbReference>
<feature type="domain" description="Ice-binding protein C-terminal" evidence="3">
    <location>
        <begin position="287"/>
        <end position="310"/>
    </location>
</feature>
<dbReference type="NCBIfam" id="TIGR02595">
    <property type="entry name" value="PEP_CTERM"/>
    <property type="match status" value="1"/>
</dbReference>
<dbReference type="OrthoDB" id="265471at2"/>
<sequence length="310" mass="31902" precursor="true">MLTRSLVFALMAVETASVASLAQAATVIVDDFSVDSSANYTVVNDGTPDGTQAFAFDYVAAGIPVAPRSAPGSTGGLRLTANDAAAATDAWTLFHNTAVSADKYSLKVDVWMNFDAASGSTEFGHVGVAGNGSTFNSVFTPISGSGAFISFTGDGGSGSDYRWFRDTANSLADDPATAPAISSTTLANSHPSYLGHGSNNTGAFFQSLFPSGTVAGSPGNLWTTLKIDVDNVAKQISFSFDDQLTFQGTFIGNLNGQVSLGLADTFTSVSGASNVFTLYDNLEVSVVPEPASAILALLGVGAVAVVRRRR</sequence>
<evidence type="ECO:0000256" key="1">
    <source>
        <dbReference type="SAM" id="Phobius"/>
    </source>
</evidence>
<accession>A0A518DAR0</accession>
<evidence type="ECO:0000256" key="2">
    <source>
        <dbReference type="SAM" id="SignalP"/>
    </source>
</evidence>
<feature type="signal peptide" evidence="2">
    <location>
        <begin position="1"/>
        <end position="24"/>
    </location>
</feature>
<keyword evidence="1" id="KW-0472">Membrane</keyword>
<keyword evidence="2" id="KW-0732">Signal</keyword>
<proteinExistence type="predicted"/>
<evidence type="ECO:0000259" key="3">
    <source>
        <dbReference type="Pfam" id="PF07589"/>
    </source>
</evidence>
<name>A0A518DAR0_9BACT</name>
<dbReference type="KEGG" id="pnd:Pla175_18840"/>
<reference evidence="4 5" key="1">
    <citation type="submission" date="2019-02" db="EMBL/GenBank/DDBJ databases">
        <title>Deep-cultivation of Planctomycetes and their phenomic and genomic characterization uncovers novel biology.</title>
        <authorList>
            <person name="Wiegand S."/>
            <person name="Jogler M."/>
            <person name="Boedeker C."/>
            <person name="Pinto D."/>
            <person name="Vollmers J."/>
            <person name="Rivas-Marin E."/>
            <person name="Kohn T."/>
            <person name="Peeters S.H."/>
            <person name="Heuer A."/>
            <person name="Rast P."/>
            <person name="Oberbeckmann S."/>
            <person name="Bunk B."/>
            <person name="Jeske O."/>
            <person name="Meyerdierks A."/>
            <person name="Storesund J.E."/>
            <person name="Kallscheuer N."/>
            <person name="Luecker S."/>
            <person name="Lage O.M."/>
            <person name="Pohl T."/>
            <person name="Merkel B.J."/>
            <person name="Hornburger P."/>
            <person name="Mueller R.-W."/>
            <person name="Bruemmer F."/>
            <person name="Labrenz M."/>
            <person name="Spormann A.M."/>
            <person name="Op den Camp H."/>
            <person name="Overmann J."/>
            <person name="Amann R."/>
            <person name="Jetten M.S.M."/>
            <person name="Mascher T."/>
            <person name="Medema M.H."/>
            <person name="Devos D.P."/>
            <person name="Kaster A.-K."/>
            <person name="Ovreas L."/>
            <person name="Rohde M."/>
            <person name="Galperin M.Y."/>
            <person name="Jogler C."/>
        </authorList>
    </citation>
    <scope>NUCLEOTIDE SEQUENCE [LARGE SCALE GENOMIC DNA]</scope>
    <source>
        <strain evidence="4 5">Pla175</strain>
    </source>
</reference>